<reference evidence="1 2" key="1">
    <citation type="submission" date="2016-03" db="EMBL/GenBank/DDBJ databases">
        <title>Spore heat resistance.</title>
        <authorList>
            <person name="Boekhorst J."/>
            <person name="Berendsen E.M."/>
            <person name="Wells-Bennik M.H."/>
            <person name="Kuipers O.P."/>
        </authorList>
    </citation>
    <scope>NUCLEOTIDE SEQUENCE [LARGE SCALE GENOMIC DNA]</scope>
    <source>
        <strain evidence="1 2">AF16</strain>
    </source>
</reference>
<sequence>MKFKVGDKVKVVKNSLNTNQYLGKVGTIEKVEKDDTNQVHCIVCIDDECLWFLEDELELVEKNESFIEPCEEFGKSLDEALSKPKSFRQIAAEIGQFTDIKNEAYGSSVDATYEVMKVFLKKYKNDDNTYTIPESLLKHILLQVRMIDKQNRVFNSPDGDKLNESPYRDLAGYSLIGIRMMENE</sequence>
<dbReference type="PATRIC" id="fig|33934.7.peg.901"/>
<dbReference type="AlphaFoldDB" id="A0A178TCA4"/>
<proteinExistence type="predicted"/>
<evidence type="ECO:0000313" key="1">
    <source>
        <dbReference type="EMBL" id="OAO78572.1"/>
    </source>
</evidence>
<organism evidence="1 2">
    <name type="scientific">Anoxybacillus flavithermus</name>
    <dbReference type="NCBI Taxonomy" id="33934"/>
    <lineage>
        <taxon>Bacteria</taxon>
        <taxon>Bacillati</taxon>
        <taxon>Bacillota</taxon>
        <taxon>Bacilli</taxon>
        <taxon>Bacillales</taxon>
        <taxon>Anoxybacillaceae</taxon>
        <taxon>Anoxybacillus</taxon>
    </lineage>
</organism>
<dbReference type="OrthoDB" id="2891814at2"/>
<dbReference type="EMBL" id="LUCQ01000105">
    <property type="protein sequence ID" value="OAO78572.1"/>
    <property type="molecule type" value="Genomic_DNA"/>
</dbReference>
<evidence type="ECO:0000313" key="2">
    <source>
        <dbReference type="Proteomes" id="UP000078336"/>
    </source>
</evidence>
<name>A0A178TCA4_9BACL</name>
<gene>
    <name evidence="1" type="ORF">TAF16_1839</name>
</gene>
<comment type="caution">
    <text evidence="1">The sequence shown here is derived from an EMBL/GenBank/DDBJ whole genome shotgun (WGS) entry which is preliminary data.</text>
</comment>
<accession>A0A178TCA4</accession>
<dbReference type="Proteomes" id="UP000078336">
    <property type="component" value="Unassembled WGS sequence"/>
</dbReference>
<keyword evidence="2" id="KW-1185">Reference proteome</keyword>
<protein>
    <submittedName>
        <fullName evidence="1">Uncharacterized protein</fullName>
    </submittedName>
</protein>
<dbReference type="RefSeq" id="WP_064214322.1">
    <property type="nucleotide sequence ID" value="NZ_LUCQ01000105.1"/>
</dbReference>